<proteinExistence type="predicted"/>
<comment type="caution">
    <text evidence="2">The sequence shown here is derived from an EMBL/GenBank/DDBJ whole genome shotgun (WGS) entry which is preliminary data.</text>
</comment>
<protein>
    <submittedName>
        <fullName evidence="2">DUF3667 domain-containing protein</fullName>
    </submittedName>
</protein>
<dbReference type="EMBL" id="JBHTIA010000003">
    <property type="protein sequence ID" value="MFD0764856.1"/>
    <property type="molecule type" value="Genomic_DNA"/>
</dbReference>
<feature type="transmembrane region" description="Helical" evidence="1">
    <location>
        <begin position="77"/>
        <end position="98"/>
    </location>
</feature>
<evidence type="ECO:0000313" key="3">
    <source>
        <dbReference type="Proteomes" id="UP001597073"/>
    </source>
</evidence>
<dbReference type="Pfam" id="PF12412">
    <property type="entry name" value="DUF3667"/>
    <property type="match status" value="1"/>
</dbReference>
<feature type="transmembrane region" description="Helical" evidence="1">
    <location>
        <begin position="118"/>
        <end position="141"/>
    </location>
</feature>
<dbReference type="Gene3D" id="6.20.210.10">
    <property type="entry name" value="Nin one binding (NOB1), Zn-ribbon-like"/>
    <property type="match status" value="1"/>
</dbReference>
<sequence length="243" mass="27681">MVDNTVNCKNCNTIVSDKFCPNCGQPKTLKRVDAHYVSHEIQHLLHLEKGILYTIKELLIHPGKNVRSYITENRNRLVKPVIFIIITSLIYSTLTHFFHIEDGYVDYNGDKNSTPTKMFAWVQGHYGYANIIMGVFIALWLKVFFRKQPYNIFEILILLCFVMGMGMLIYAVFTLAEGLFKVSLMQIAGIIGIAYCCWAIAQFFNTKKISGYIKSLAAYLLGMITFFASIQILGTVIDAVIKH</sequence>
<accession>A0ABW2ZF74</accession>
<dbReference type="Proteomes" id="UP001597073">
    <property type="component" value="Unassembled WGS sequence"/>
</dbReference>
<dbReference type="InterPro" id="IPR036283">
    <property type="entry name" value="NOB1_Zf-like_sf"/>
</dbReference>
<evidence type="ECO:0000313" key="2">
    <source>
        <dbReference type="EMBL" id="MFD0764856.1"/>
    </source>
</evidence>
<keyword evidence="1" id="KW-1133">Transmembrane helix</keyword>
<evidence type="ECO:0000256" key="1">
    <source>
        <dbReference type="SAM" id="Phobius"/>
    </source>
</evidence>
<dbReference type="SUPFAM" id="SSF144206">
    <property type="entry name" value="NOB1 zinc finger-like"/>
    <property type="match status" value="1"/>
</dbReference>
<dbReference type="InterPro" id="IPR022134">
    <property type="entry name" value="DUF3667"/>
</dbReference>
<reference evidence="3" key="1">
    <citation type="journal article" date="2019" name="Int. J. Syst. Evol. Microbiol.">
        <title>The Global Catalogue of Microorganisms (GCM) 10K type strain sequencing project: providing services to taxonomists for standard genome sequencing and annotation.</title>
        <authorList>
            <consortium name="The Broad Institute Genomics Platform"/>
            <consortium name="The Broad Institute Genome Sequencing Center for Infectious Disease"/>
            <person name="Wu L."/>
            <person name="Ma J."/>
        </authorList>
    </citation>
    <scope>NUCLEOTIDE SEQUENCE [LARGE SCALE GENOMIC DNA]</scope>
    <source>
        <strain evidence="3">CCUG 60742</strain>
    </source>
</reference>
<feature type="transmembrane region" description="Helical" evidence="1">
    <location>
        <begin position="216"/>
        <end position="241"/>
    </location>
</feature>
<feature type="transmembrane region" description="Helical" evidence="1">
    <location>
        <begin position="185"/>
        <end position="204"/>
    </location>
</feature>
<name>A0ABW2ZF74_9SPHI</name>
<organism evidence="2 3">
    <name type="scientific">Mucilaginibacter lutimaris</name>
    <dbReference type="NCBI Taxonomy" id="931629"/>
    <lineage>
        <taxon>Bacteria</taxon>
        <taxon>Pseudomonadati</taxon>
        <taxon>Bacteroidota</taxon>
        <taxon>Sphingobacteriia</taxon>
        <taxon>Sphingobacteriales</taxon>
        <taxon>Sphingobacteriaceae</taxon>
        <taxon>Mucilaginibacter</taxon>
    </lineage>
</organism>
<dbReference type="RefSeq" id="WP_377140986.1">
    <property type="nucleotide sequence ID" value="NZ_JBHTIA010000003.1"/>
</dbReference>
<keyword evidence="3" id="KW-1185">Reference proteome</keyword>
<keyword evidence="1" id="KW-0472">Membrane</keyword>
<keyword evidence="1" id="KW-0812">Transmembrane</keyword>
<gene>
    <name evidence="2" type="ORF">ACFQZI_08315</name>
</gene>
<feature type="transmembrane region" description="Helical" evidence="1">
    <location>
        <begin position="153"/>
        <end position="173"/>
    </location>
</feature>